<organism evidence="1">
    <name type="scientific">mine drainage metagenome</name>
    <dbReference type="NCBI Taxonomy" id="410659"/>
    <lineage>
        <taxon>unclassified sequences</taxon>
        <taxon>metagenomes</taxon>
        <taxon>ecological metagenomes</taxon>
    </lineage>
</organism>
<proteinExistence type="predicted"/>
<dbReference type="SUPFAM" id="SSF51182">
    <property type="entry name" value="RmlC-like cupins"/>
    <property type="match status" value="1"/>
</dbReference>
<reference evidence="1" key="1">
    <citation type="submission" date="2013-08" db="EMBL/GenBank/DDBJ databases">
        <authorList>
            <person name="Mendez C."/>
            <person name="Richter M."/>
            <person name="Ferrer M."/>
            <person name="Sanchez J."/>
        </authorList>
    </citation>
    <scope>NUCLEOTIDE SEQUENCE</scope>
</reference>
<comment type="caution">
    <text evidence="1">The sequence shown here is derived from an EMBL/GenBank/DDBJ whole genome shotgun (WGS) entry which is preliminary data.</text>
</comment>
<accession>T1CN53</accession>
<dbReference type="EMBL" id="AUZY01003338">
    <property type="protein sequence ID" value="EQD69899.1"/>
    <property type="molecule type" value="Genomic_DNA"/>
</dbReference>
<gene>
    <name evidence="1" type="ORF">B1B_05278</name>
</gene>
<dbReference type="GO" id="GO:0051213">
    <property type="term" value="F:dioxygenase activity"/>
    <property type="evidence" value="ECO:0007669"/>
    <property type="project" value="UniProtKB-KW"/>
</dbReference>
<protein>
    <submittedName>
        <fullName evidence="1">Homogentisate 1,2-dioxygenase</fullName>
    </submittedName>
</protein>
<sequence>MVFYVKQGKMPKYRHTFDERSNLLREELFGEESFDGLYSLLYHRNEPTRVLDVTEKEKKEFDPSDEKKMIHRHLKTSGLHRQGDLITGRRYLFYNDRIRIGLIKPTEKMRNYFRHAICEQLFFLHRGSGTFSSVFGTMHLRTGDYLYIPKGTTWSMAGSEDLEIVFMESKDRIDLPARYRNGYGSSREGTPFYTRDIEHSPA</sequence>
<name>T1CN53_9ZZZZ</name>
<reference evidence="1" key="2">
    <citation type="journal article" date="2014" name="ISME J.">
        <title>Microbial stratification in low pH oxic and suboxic macroscopic growths along an acid mine drainage.</title>
        <authorList>
            <person name="Mendez-Garcia C."/>
            <person name="Mesa V."/>
            <person name="Sprenger R.R."/>
            <person name="Richter M."/>
            <person name="Diez M.S."/>
            <person name="Solano J."/>
            <person name="Bargiela R."/>
            <person name="Golyshina O.V."/>
            <person name="Manteca A."/>
            <person name="Ramos J.L."/>
            <person name="Gallego J.R."/>
            <person name="Llorente I."/>
            <person name="Martins Dos Santos V.A."/>
            <person name="Jensen O.N."/>
            <person name="Pelaez A.I."/>
            <person name="Sanchez J."/>
            <person name="Ferrer M."/>
        </authorList>
    </citation>
    <scope>NUCLEOTIDE SEQUENCE</scope>
</reference>
<evidence type="ECO:0000313" key="1">
    <source>
        <dbReference type="EMBL" id="EQD69899.1"/>
    </source>
</evidence>
<dbReference type="AlphaFoldDB" id="T1CN53"/>
<dbReference type="InterPro" id="IPR011051">
    <property type="entry name" value="RmlC_Cupin_sf"/>
</dbReference>
<keyword evidence="1" id="KW-0560">Oxidoreductase</keyword>
<keyword evidence="1" id="KW-0223">Dioxygenase</keyword>
<dbReference type="CDD" id="cd02208">
    <property type="entry name" value="cupin_RmlC-like"/>
    <property type="match status" value="1"/>
</dbReference>
<dbReference type="InterPro" id="IPR014710">
    <property type="entry name" value="RmlC-like_jellyroll"/>
</dbReference>
<dbReference type="Gene3D" id="2.60.120.10">
    <property type="entry name" value="Jelly Rolls"/>
    <property type="match status" value="1"/>
</dbReference>